<evidence type="ECO:0000313" key="1">
    <source>
        <dbReference type="EMBL" id="RDY20342.1"/>
    </source>
</evidence>
<accession>A0A371IIN7</accession>
<dbReference type="PANTHER" id="PTHR39185:SF1">
    <property type="entry name" value="SWARMING MOTILITY PROTEIN SWRD"/>
    <property type="match status" value="1"/>
</dbReference>
<dbReference type="RefSeq" id="WP_068911417.1">
    <property type="nucleotide sequence ID" value="NZ_MBEW02000058.1"/>
</dbReference>
<dbReference type="EMBL" id="MBEW02000058">
    <property type="protein sequence ID" value="RDY20342.1"/>
    <property type="molecule type" value="Genomic_DNA"/>
</dbReference>
<keyword evidence="1" id="KW-0969">Cilium</keyword>
<dbReference type="Pfam" id="PF06289">
    <property type="entry name" value="FlbD"/>
    <property type="match status" value="1"/>
</dbReference>
<dbReference type="PANTHER" id="PTHR39185">
    <property type="entry name" value="SWARMING MOTILITY PROTEIN SWRD"/>
    <property type="match status" value="1"/>
</dbReference>
<keyword evidence="2" id="KW-1185">Reference proteome</keyword>
<organism evidence="1 2">
    <name type="scientific">Criibacterium bergeronii</name>
    <dbReference type="NCBI Taxonomy" id="1871336"/>
    <lineage>
        <taxon>Bacteria</taxon>
        <taxon>Bacillati</taxon>
        <taxon>Bacillota</taxon>
        <taxon>Clostridia</taxon>
        <taxon>Peptostreptococcales</taxon>
        <taxon>Filifactoraceae</taxon>
        <taxon>Criibacterium</taxon>
    </lineage>
</organism>
<dbReference type="Proteomes" id="UP000093352">
    <property type="component" value="Unassembled WGS sequence"/>
</dbReference>
<protein>
    <submittedName>
        <fullName evidence="1">Flagellar protein FlbD</fullName>
    </submittedName>
</protein>
<name>A0A371IIN7_9FIRM</name>
<keyword evidence="1" id="KW-0282">Flagellum</keyword>
<dbReference type="InterPro" id="IPR009384">
    <property type="entry name" value="SwrD-like"/>
</dbReference>
<comment type="caution">
    <text evidence="1">The sequence shown here is derived from an EMBL/GenBank/DDBJ whole genome shotgun (WGS) entry which is preliminary data.</text>
</comment>
<keyword evidence="1" id="KW-0966">Cell projection</keyword>
<dbReference type="STRING" id="1871336.BBG48_00295"/>
<dbReference type="AlphaFoldDB" id="A0A371IIN7"/>
<sequence>MIKLTRLNGSSFLLNSDLIEIVDSTPDTVITLYNEHKYLVRESAEDIVKLVTEFRQKIGSQLTVRKREGEY</sequence>
<reference evidence="1 2" key="1">
    <citation type="journal article" date="2016" name="Genome Announc.">
        <title>Draft Genome Sequence of Criibacterium bergeronii gen. nov., sp. nov., Strain CCRI-22567T, Isolated from a Vaginal Sample from a Woman with Bacterial Vaginosis.</title>
        <authorList>
            <person name="Maheux A.F."/>
            <person name="Berube E."/>
            <person name="Boudreau D.K."/>
            <person name="Raymond F."/>
            <person name="Corbeil J."/>
            <person name="Roy P.H."/>
            <person name="Boissinot M."/>
            <person name="Omar R.F."/>
        </authorList>
    </citation>
    <scope>NUCLEOTIDE SEQUENCE [LARGE SCALE GENOMIC DNA]</scope>
    <source>
        <strain evidence="1 2">CCRI-22567</strain>
    </source>
</reference>
<evidence type="ECO:0000313" key="2">
    <source>
        <dbReference type="Proteomes" id="UP000093352"/>
    </source>
</evidence>
<proteinExistence type="predicted"/>
<gene>
    <name evidence="1" type="ORF">BBG48_010610</name>
</gene>